<dbReference type="InterPro" id="IPR023210">
    <property type="entry name" value="NADP_OxRdtase_dom"/>
</dbReference>
<gene>
    <name evidence="2" type="ORF">NC998_17570</name>
</gene>
<dbReference type="PANTHER" id="PTHR43312:SF1">
    <property type="entry name" value="NADP-DEPENDENT OXIDOREDUCTASE DOMAIN-CONTAINING PROTEIN"/>
    <property type="match status" value="1"/>
</dbReference>
<dbReference type="SUPFAM" id="SSF51430">
    <property type="entry name" value="NAD(P)-linked oxidoreductase"/>
    <property type="match status" value="1"/>
</dbReference>
<dbReference type="Pfam" id="PF00248">
    <property type="entry name" value="Aldo_ket_red"/>
    <property type="match status" value="1"/>
</dbReference>
<evidence type="ECO:0000313" key="3">
    <source>
        <dbReference type="Proteomes" id="UP001464891"/>
    </source>
</evidence>
<feature type="domain" description="NADP-dependent oxidoreductase" evidence="1">
    <location>
        <begin position="42"/>
        <end position="206"/>
    </location>
</feature>
<dbReference type="InterPro" id="IPR053135">
    <property type="entry name" value="AKR2_Oxidoreductase"/>
</dbReference>
<comment type="caution">
    <text evidence="2">The sequence shown here is derived from an EMBL/GenBank/DDBJ whole genome shotgun (WGS) entry which is preliminary data.</text>
</comment>
<accession>A0ABV0JAW9</accession>
<dbReference type="RefSeq" id="WP_348252317.1">
    <property type="nucleotide sequence ID" value="NZ_JAMPKM010000011.1"/>
</dbReference>
<dbReference type="Proteomes" id="UP001464891">
    <property type="component" value="Unassembled WGS sequence"/>
</dbReference>
<sequence length="285" mass="31888">MRHQSLHAAIADFFDIDMELKTIAGNPISCLGLASRRVQESACIAQAFEAGVNYFFFYNLGSERFLEALKLLAIAQRENLCIATGSEQRSSTTLREYLDQVRKTLAVDVVDIFFAQYVSPSDNPTEVAAALEEVYEWKAQGYVRYVGVSTHNRAIALDMIQNQRCDVLMHRYNMAHRKAEVDVLPTAVQTGIPVVAFTATRWGTLLRSPADWPHDPSSATDCYRFSLHPSAISVVLTSPANLTELTANLSVLQTASLTSPELVHWRQYGDFVYGNGLDKFETQWL</sequence>
<dbReference type="Gene3D" id="3.20.20.100">
    <property type="entry name" value="NADP-dependent oxidoreductase domain"/>
    <property type="match status" value="1"/>
</dbReference>
<evidence type="ECO:0000313" key="2">
    <source>
        <dbReference type="EMBL" id="MEP0818910.1"/>
    </source>
</evidence>
<proteinExistence type="predicted"/>
<name>A0ABV0JAW9_9CYAN</name>
<dbReference type="InterPro" id="IPR036812">
    <property type="entry name" value="NAD(P)_OxRdtase_dom_sf"/>
</dbReference>
<organism evidence="2 3">
    <name type="scientific">Trichocoleus desertorum GB2-A4</name>
    <dbReference type="NCBI Taxonomy" id="2933944"/>
    <lineage>
        <taxon>Bacteria</taxon>
        <taxon>Bacillati</taxon>
        <taxon>Cyanobacteriota</taxon>
        <taxon>Cyanophyceae</taxon>
        <taxon>Leptolyngbyales</taxon>
        <taxon>Trichocoleusaceae</taxon>
        <taxon>Trichocoleus</taxon>
    </lineage>
</organism>
<protein>
    <submittedName>
        <fullName evidence="2">Aldo/keto reductase</fullName>
    </submittedName>
</protein>
<evidence type="ECO:0000259" key="1">
    <source>
        <dbReference type="Pfam" id="PF00248"/>
    </source>
</evidence>
<dbReference type="PANTHER" id="PTHR43312">
    <property type="entry name" value="D-THREO-ALDOSE 1-DEHYDROGENASE"/>
    <property type="match status" value="1"/>
</dbReference>
<dbReference type="EMBL" id="JAMPKM010000011">
    <property type="protein sequence ID" value="MEP0818910.1"/>
    <property type="molecule type" value="Genomic_DNA"/>
</dbReference>
<reference evidence="2 3" key="1">
    <citation type="submission" date="2022-04" db="EMBL/GenBank/DDBJ databases">
        <title>Positive selection, recombination, and allopatry shape intraspecific diversity of widespread and dominant cyanobacteria.</title>
        <authorList>
            <person name="Wei J."/>
            <person name="Shu W."/>
            <person name="Hu C."/>
        </authorList>
    </citation>
    <scope>NUCLEOTIDE SEQUENCE [LARGE SCALE GENOMIC DNA]</scope>
    <source>
        <strain evidence="2 3">GB2-A4</strain>
    </source>
</reference>
<keyword evidence="3" id="KW-1185">Reference proteome</keyword>